<dbReference type="Gene3D" id="3.40.630.30">
    <property type="match status" value="1"/>
</dbReference>
<protein>
    <recommendedName>
        <fullName evidence="8">BioF2-like acetyltransferase domain-containing protein</fullName>
    </recommendedName>
</protein>
<evidence type="ECO:0000256" key="7">
    <source>
        <dbReference type="SAM" id="MobiDB-lite"/>
    </source>
</evidence>
<feature type="compositionally biased region" description="Polar residues" evidence="7">
    <location>
        <begin position="355"/>
        <end position="364"/>
    </location>
</feature>
<evidence type="ECO:0000256" key="3">
    <source>
        <dbReference type="ARBA" id="ARBA00022960"/>
    </source>
</evidence>
<dbReference type="eggNOG" id="COG2348">
    <property type="taxonomic scope" value="Bacteria"/>
</dbReference>
<dbReference type="SUPFAM" id="SSF55729">
    <property type="entry name" value="Acyl-CoA N-acyltransferases (Nat)"/>
    <property type="match status" value="1"/>
</dbReference>
<dbReference type="EMBL" id="CP000478">
    <property type="protein sequence ID" value="ABK19022.1"/>
    <property type="molecule type" value="Genomic_DNA"/>
</dbReference>
<dbReference type="GO" id="GO:0016755">
    <property type="term" value="F:aminoacyltransferase activity"/>
    <property type="evidence" value="ECO:0007669"/>
    <property type="project" value="InterPro"/>
</dbReference>
<evidence type="ECO:0000256" key="1">
    <source>
        <dbReference type="ARBA" id="ARBA00009943"/>
    </source>
</evidence>
<keyword evidence="10" id="KW-1185">Reference proteome</keyword>
<dbReference type="InParanoid" id="A0LNM0"/>
<keyword evidence="2" id="KW-0808">Transferase</keyword>
<dbReference type="OrthoDB" id="9773932at2"/>
<dbReference type="InterPro" id="IPR038740">
    <property type="entry name" value="BioF2-like_GNAT_dom"/>
</dbReference>
<keyword evidence="6" id="KW-0961">Cell wall biogenesis/degradation</keyword>
<sequence length="364" mass="41708" precursor="true">MTIVLARYGDPDAKKLLAGIDERYPFPFLESYHNYLRDCRRGDPVLAFSEDGFSCIPLRMFRIRVFRFAELMFPPVHDGETLDAEKEADFISTLVTSLTRLKCCDRLIQPPPHCLFRSVPKGATACGFGSYVLQLEGRSEDDLFAGLHSDHRRKIRLAAKARLHVDFGFHRVNDFYALYSRTMQRSNMPHVSFSECARFHERLASSNNVLCGMVYHGESPLGGLLIPYTRQGAYYLYGASAEEVTVAGAIKLLHWETIRLLMHHGVKRYNFVGTRLSDVCGSKLEHIQRFKSRFGGVLETGYLWKMDLLRQRARIFDFLVGLRKKTSWNKHATARDIIDQERLKSETKTAAPHTLSPTQRNRAL</sequence>
<proteinExistence type="inferred from homology"/>
<dbReference type="InterPro" id="IPR016181">
    <property type="entry name" value="Acyl_CoA_acyltransferase"/>
</dbReference>
<comment type="similarity">
    <text evidence="1">Belongs to the FemABX family.</text>
</comment>
<evidence type="ECO:0000256" key="5">
    <source>
        <dbReference type="ARBA" id="ARBA00023315"/>
    </source>
</evidence>
<dbReference type="KEGG" id="sfu:Sfum_3349"/>
<keyword evidence="5" id="KW-0012">Acyltransferase</keyword>
<keyword evidence="4" id="KW-0573">Peptidoglycan synthesis</keyword>
<dbReference type="GO" id="GO:0009252">
    <property type="term" value="P:peptidoglycan biosynthetic process"/>
    <property type="evidence" value="ECO:0007669"/>
    <property type="project" value="UniProtKB-KW"/>
</dbReference>
<evidence type="ECO:0000259" key="8">
    <source>
        <dbReference type="Pfam" id="PF13480"/>
    </source>
</evidence>
<dbReference type="PANTHER" id="PTHR36174:SF1">
    <property type="entry name" value="LIPID II:GLYCINE GLYCYLTRANSFERASE"/>
    <property type="match status" value="1"/>
</dbReference>
<feature type="region of interest" description="Disordered" evidence="7">
    <location>
        <begin position="343"/>
        <end position="364"/>
    </location>
</feature>
<dbReference type="GO" id="GO:0008360">
    <property type="term" value="P:regulation of cell shape"/>
    <property type="evidence" value="ECO:0007669"/>
    <property type="project" value="UniProtKB-KW"/>
</dbReference>
<evidence type="ECO:0000256" key="4">
    <source>
        <dbReference type="ARBA" id="ARBA00022984"/>
    </source>
</evidence>
<dbReference type="GO" id="GO:0071555">
    <property type="term" value="P:cell wall organization"/>
    <property type="evidence" value="ECO:0007669"/>
    <property type="project" value="UniProtKB-KW"/>
</dbReference>
<evidence type="ECO:0000256" key="6">
    <source>
        <dbReference type="ARBA" id="ARBA00023316"/>
    </source>
</evidence>
<accession>A0LNM0</accession>
<keyword evidence="3" id="KW-0133">Cell shape</keyword>
<feature type="domain" description="BioF2-like acetyltransferase" evidence="8">
    <location>
        <begin position="150"/>
        <end position="273"/>
    </location>
</feature>
<dbReference type="InterPro" id="IPR050644">
    <property type="entry name" value="PG_Glycine_Bridge_Synth"/>
</dbReference>
<dbReference type="InterPro" id="IPR003447">
    <property type="entry name" value="FEMABX"/>
</dbReference>
<dbReference type="AlphaFoldDB" id="A0LNM0"/>
<dbReference type="PROSITE" id="PS51191">
    <property type="entry name" value="FEMABX"/>
    <property type="match status" value="1"/>
</dbReference>
<dbReference type="HOGENOM" id="CLU_838620_0_0_7"/>
<dbReference type="PANTHER" id="PTHR36174">
    <property type="entry name" value="LIPID II:GLYCINE GLYCYLTRANSFERASE"/>
    <property type="match status" value="1"/>
</dbReference>
<dbReference type="Proteomes" id="UP000001784">
    <property type="component" value="Chromosome"/>
</dbReference>
<organism evidence="9 10">
    <name type="scientific">Syntrophobacter fumaroxidans (strain DSM 10017 / MPOB)</name>
    <dbReference type="NCBI Taxonomy" id="335543"/>
    <lineage>
        <taxon>Bacteria</taxon>
        <taxon>Pseudomonadati</taxon>
        <taxon>Thermodesulfobacteriota</taxon>
        <taxon>Syntrophobacteria</taxon>
        <taxon>Syntrophobacterales</taxon>
        <taxon>Syntrophobacteraceae</taxon>
        <taxon>Syntrophobacter</taxon>
    </lineage>
</organism>
<name>A0LNM0_SYNFM</name>
<dbReference type="Pfam" id="PF13480">
    <property type="entry name" value="Acetyltransf_6"/>
    <property type="match status" value="1"/>
</dbReference>
<gene>
    <name evidence="9" type="ordered locus">Sfum_3349</name>
</gene>
<reference evidence="9 10" key="1">
    <citation type="submission" date="2006-10" db="EMBL/GenBank/DDBJ databases">
        <title>Complete sequence of Syntrophobacter fumaroxidans MPOB.</title>
        <authorList>
            <consortium name="US DOE Joint Genome Institute"/>
            <person name="Copeland A."/>
            <person name="Lucas S."/>
            <person name="Lapidus A."/>
            <person name="Barry K."/>
            <person name="Detter J.C."/>
            <person name="Glavina del Rio T."/>
            <person name="Hammon N."/>
            <person name="Israni S."/>
            <person name="Pitluck S."/>
            <person name="Goltsman E.G."/>
            <person name="Martinez M."/>
            <person name="Schmutz J."/>
            <person name="Larimer F."/>
            <person name="Land M."/>
            <person name="Hauser L."/>
            <person name="Kyrpides N."/>
            <person name="Kim E."/>
            <person name="Boone D.R."/>
            <person name="Brockman F."/>
            <person name="Culley D."/>
            <person name="Ferry J."/>
            <person name="Gunsalus R."/>
            <person name="McInerney M.J."/>
            <person name="Morrison M."/>
            <person name="Plugge C."/>
            <person name="Rohlin L."/>
            <person name="Scholten J."/>
            <person name="Sieber J."/>
            <person name="Stams A.J.M."/>
            <person name="Worm P."/>
            <person name="Henstra A.M."/>
            <person name="Richardson P."/>
        </authorList>
    </citation>
    <scope>NUCLEOTIDE SEQUENCE [LARGE SCALE GENOMIC DNA]</scope>
    <source>
        <strain evidence="10">DSM 10017 / MPOB</strain>
    </source>
</reference>
<evidence type="ECO:0000313" key="9">
    <source>
        <dbReference type="EMBL" id="ABK19022.1"/>
    </source>
</evidence>
<dbReference type="RefSeq" id="WP_011700147.1">
    <property type="nucleotide sequence ID" value="NC_008554.1"/>
</dbReference>
<evidence type="ECO:0000256" key="2">
    <source>
        <dbReference type="ARBA" id="ARBA00022679"/>
    </source>
</evidence>
<dbReference type="STRING" id="335543.Sfum_3349"/>
<evidence type="ECO:0000313" key="10">
    <source>
        <dbReference type="Proteomes" id="UP000001784"/>
    </source>
</evidence>